<dbReference type="PhylomeDB" id="A0A0K6S7H7"/>
<name>A0A0K6S7H7_9ALVE</name>
<reference evidence="3" key="1">
    <citation type="submission" date="2014-11" db="EMBL/GenBank/DDBJ databases">
        <title>Molecular phylogeny of cliff fern family Woodsiaceae with morphological implications.</title>
        <authorList>
            <person name="Shao Y.-Z."/>
            <person name="Wei R."/>
            <person name="Zhang X.-C."/>
        </authorList>
    </citation>
    <scope>NUCLEOTIDE SEQUENCE</scope>
</reference>
<evidence type="ECO:0000256" key="1">
    <source>
        <dbReference type="SAM" id="MobiDB-lite"/>
    </source>
</evidence>
<feature type="region of interest" description="Disordered" evidence="1">
    <location>
        <begin position="1334"/>
        <end position="1403"/>
    </location>
</feature>
<sequence length="1608" mass="172424">MSPAVSVDPDFGCTRKCGFLWSFRDSFLEDLYHRRMAVLLTDDFSRIATVSAIVSSILAIVCGEETVGATEQFCMRVFLLSVVIVLNLGLVAFFFLNKRPRAAKERGEKKEPLGTDSDPGEDLTLQLVPPRTYVFPVWLMTAFALWVVTVFALTLPPVYGLWYLPGHHEHHQHRVHDHLWKHSFFHKGHTSRFFFILNDLGNLYAFRHHVTATLIVQVYTAIAFVVVEMMGHSLHLGDKLAVAVLVISFAFSCLGVAGSYVMSELSRANVCHLVQFFQYQKEAQSESRQVIEAVQCFGCATMMFEGPLASFQHTAFLGEDKEESNGHAPPPPPAHGGADGAAPPQRTMPPHPDARCTWVSRRTSECAGVAVDVLEGGGLPALVAQGAGTADRRALAKVCTDSLEVLVSELESRCGGCAGVVGGLGEGEGGGCEWKGKGVLERGGWFRRWLFRLFASREKGTMGSVWENTQRQRQKEEASEEATARQSDVESGWAGKKVVRETENPFLLFGSSLVSEPLKMSSSPGRFFEVTAVCRLQQMPCEVGAHGGGFTGEQMGEKNEHLQGLLERGGVCVILTFRDVTSRVMEAKRAWALLENFASMLGTAAWQADSAAPASHLLHNKSPPGAARGRTSGDVLRTRQQNGGDSEWKAGDLAAGAEEKPWGMCGEVPEGSNGDYCARGGDETSMSNSRASSGGESDDSHSHPLPCGNEAAAVAAEAEKEGDLEMGILPQTHNAADQPPLSHPPGTQAEAFPPAVRTAHIPAKSEGPKLSQEGEREGAEGSTPAIRFRAVYQSKVIEALTGRKLITFQQTEGAAGTGDIPPTGVTQHGDVLHHPTVTPALPGEEPQRPAPIPAPTPLIVPTGSHLVSDHAGSESLALDRLKGFFGGEGGGFGLGENGGGSVEAGGELLPVHPPSACQRPSLQEGDVGEAEAQRSQKVAVRLSESMQGGACVSLIKSLASPATGRLRRAPASLWSVIESSEGETEKEREMERDAGEEFGVRLWIQEGEGGDVKQEGGGRAAREKSKAPTTGVLTAQACLPSFQSPISPRNYDDDNEENPQRSKITTQSPIIETLDAPPSAAPPTAVDLSCPHTQIPPAVNVLWTEFVAPPYKDQVEKAIERCLTVGEPFRLLLMIERPDGQLRWFECGGKQVVPAVPTGQQRQRVGGKGKDEDCQPYCSGTDRAEDRQEMEVSRGVARSPCTALKDSPATTAEETASVRPSAPAPPPPVTSVLGFVRDVTAEENMRRRTGWLLARSQQTLDAVFQGTIRAHLQEMVVLEASLLFRLWTGRILDGTPLTSVLRTQDAQDLRKAVFAAASSVVWFPSRVLLRTPLRRPQHSKSASSGKAQQSSSLSVPPQSNWEPQHGPLSPSPSLNGLQNSEADRPSIGPPSVHTDSCTAKRAAPLSQQSHVGLLADGLADAHGILASVVAVIDQADPACATLNFYGLAPVDSLTTPNHPPPRPPPQVQLQLSQRRNRRKKSSTDKNPPGGSSVSVHAETSRETNIYVPPCAPPSRSPWATQPLSSGSSPSAAGPLKFSERFGGRRGVSFSSQTGQDKSESEPREENACASIPTCPPPSRPPVPPPLRAATEPAEADRNRRSTSASVCL</sequence>
<feature type="region of interest" description="Disordered" evidence="1">
    <location>
        <begin position="732"/>
        <end position="751"/>
    </location>
</feature>
<dbReference type="EMBL" id="CDMZ01001042">
    <property type="protein sequence ID" value="CUC09541.1"/>
    <property type="molecule type" value="Genomic_DNA"/>
</dbReference>
<feature type="compositionally biased region" description="Basic and acidic residues" evidence="1">
    <location>
        <begin position="1182"/>
        <end position="1192"/>
    </location>
</feature>
<gene>
    <name evidence="3" type="ORF">Cvel_21051.t1.CR1</name>
</gene>
<keyword evidence="2" id="KW-0812">Transmembrane</keyword>
<feature type="transmembrane region" description="Helical" evidence="2">
    <location>
        <begin position="240"/>
        <end position="262"/>
    </location>
</feature>
<feature type="compositionally biased region" description="Low complexity" evidence="1">
    <location>
        <begin position="1339"/>
        <end position="1359"/>
    </location>
</feature>
<feature type="compositionally biased region" description="Pro residues" evidence="1">
    <location>
        <begin position="1457"/>
        <end position="1466"/>
    </location>
</feature>
<proteinExistence type="predicted"/>
<accession>A0A0K6S7H7</accession>
<feature type="region of interest" description="Disordered" evidence="1">
    <location>
        <begin position="1453"/>
        <end position="1608"/>
    </location>
</feature>
<feature type="compositionally biased region" description="Basic and acidic residues" evidence="1">
    <location>
        <begin position="1010"/>
        <end position="1026"/>
    </location>
</feature>
<dbReference type="VEuPathDB" id="CryptoDB:Cvel_21051"/>
<evidence type="ECO:0000256" key="2">
    <source>
        <dbReference type="SAM" id="Phobius"/>
    </source>
</evidence>
<feature type="region of interest" description="Disordered" evidence="1">
    <location>
        <begin position="320"/>
        <end position="353"/>
    </location>
</feature>
<feature type="region of interest" description="Disordered" evidence="1">
    <location>
        <begin position="1043"/>
        <end position="1065"/>
    </location>
</feature>
<feature type="transmembrane region" description="Helical" evidence="2">
    <location>
        <begin position="73"/>
        <end position="96"/>
    </location>
</feature>
<feature type="region of interest" description="Disordered" evidence="1">
    <location>
        <begin position="823"/>
        <end position="856"/>
    </location>
</feature>
<feature type="region of interest" description="Disordered" evidence="1">
    <location>
        <begin position="1009"/>
        <end position="1030"/>
    </location>
</feature>
<feature type="compositionally biased region" description="Pro residues" evidence="1">
    <location>
        <begin position="1573"/>
        <end position="1586"/>
    </location>
</feature>
<feature type="compositionally biased region" description="Low complexity" evidence="1">
    <location>
        <begin position="1522"/>
        <end position="1535"/>
    </location>
</feature>
<keyword evidence="2" id="KW-0472">Membrane</keyword>
<feature type="transmembrane region" description="Helical" evidence="2">
    <location>
        <begin position="133"/>
        <end position="155"/>
    </location>
</feature>
<feature type="transmembrane region" description="Helical" evidence="2">
    <location>
        <begin position="210"/>
        <end position="228"/>
    </location>
</feature>
<feature type="compositionally biased region" description="Basic and acidic residues" evidence="1">
    <location>
        <begin position="1556"/>
        <end position="1566"/>
    </location>
</feature>
<feature type="region of interest" description="Disordered" evidence="1">
    <location>
        <begin position="615"/>
        <end position="651"/>
    </location>
</feature>
<feature type="compositionally biased region" description="Polar residues" evidence="1">
    <location>
        <begin position="1371"/>
        <end position="1380"/>
    </location>
</feature>
<organism evidence="3">
    <name type="scientific">Chromera velia CCMP2878</name>
    <dbReference type="NCBI Taxonomy" id="1169474"/>
    <lineage>
        <taxon>Eukaryota</taxon>
        <taxon>Sar</taxon>
        <taxon>Alveolata</taxon>
        <taxon>Colpodellida</taxon>
        <taxon>Chromeraceae</taxon>
        <taxon>Chromera</taxon>
    </lineage>
</organism>
<feature type="region of interest" description="Disordered" evidence="1">
    <location>
        <begin position="465"/>
        <end position="488"/>
    </location>
</feature>
<feature type="region of interest" description="Disordered" evidence="1">
    <location>
        <begin position="1159"/>
        <end position="1229"/>
    </location>
</feature>
<evidence type="ECO:0000313" key="3">
    <source>
        <dbReference type="EMBL" id="CUC09541.1"/>
    </source>
</evidence>
<protein>
    <submittedName>
        <fullName evidence="3">Uncharacterized protein</fullName>
    </submittedName>
</protein>
<keyword evidence="2" id="KW-1133">Transmembrane helix</keyword>
<feature type="region of interest" description="Disordered" evidence="1">
    <location>
        <begin position="674"/>
        <end position="707"/>
    </location>
</feature>